<feature type="region of interest" description="Disordered" evidence="1">
    <location>
        <begin position="295"/>
        <end position="336"/>
    </location>
</feature>
<evidence type="ECO:0000259" key="2">
    <source>
        <dbReference type="PROSITE" id="PS50172"/>
    </source>
</evidence>
<feature type="compositionally biased region" description="Basic and acidic residues" evidence="1">
    <location>
        <begin position="81"/>
        <end position="101"/>
    </location>
</feature>
<feature type="compositionally biased region" description="Basic and acidic residues" evidence="1">
    <location>
        <begin position="56"/>
        <end position="71"/>
    </location>
</feature>
<evidence type="ECO:0000256" key="1">
    <source>
        <dbReference type="SAM" id="MobiDB-lite"/>
    </source>
</evidence>
<evidence type="ECO:0000313" key="3">
    <source>
        <dbReference type="EMBL" id="GMI21333.1"/>
    </source>
</evidence>
<feature type="domain" description="BRCT" evidence="2">
    <location>
        <begin position="428"/>
        <end position="531"/>
    </location>
</feature>
<evidence type="ECO:0000313" key="4">
    <source>
        <dbReference type="Proteomes" id="UP001165060"/>
    </source>
</evidence>
<proteinExistence type="predicted"/>
<reference evidence="3 4" key="1">
    <citation type="journal article" date="2023" name="Commun. Biol.">
        <title>Genome analysis of Parmales, the sister group of diatoms, reveals the evolutionary specialization of diatoms from phago-mixotrophs to photoautotrophs.</title>
        <authorList>
            <person name="Ban H."/>
            <person name="Sato S."/>
            <person name="Yoshikawa S."/>
            <person name="Yamada K."/>
            <person name="Nakamura Y."/>
            <person name="Ichinomiya M."/>
            <person name="Sato N."/>
            <person name="Blanc-Mathieu R."/>
            <person name="Endo H."/>
            <person name="Kuwata A."/>
            <person name="Ogata H."/>
        </authorList>
    </citation>
    <scope>NUCLEOTIDE SEQUENCE [LARGE SCALE GENOMIC DNA]</scope>
</reference>
<comment type="caution">
    <text evidence="3">The sequence shown here is derived from an EMBL/GenBank/DDBJ whole genome shotgun (WGS) entry which is preliminary data.</text>
</comment>
<sequence length="531" mass="55675">MPPKRVKKEPSVPARRRSSRSAPAASALEQLPSPAAKAAGRAGGKAAPKKGGAGVKAEKVKAEKVKAERKAPASKAKKGAKKDWGGQGKDMRSAASKEKSRTAVKAKQGGALSGSAQANAKALAARRGWVMPDDQVVIAADRVTRYTIDVAPTGRAVCAKSGKAIPKGAVRWSVKVDGIARGGHTSLPLVTPAMLKNAIQAHGGIDKIHGFAKFLSSDLKLRNYVLETLRDIARSGGGGGSKKSKAKKGRGKKAAAAPEEEEDDGLLEMAALSLDEVLAQKYKAAKAGGAVMEIDCSDDDESSDEEEAAAPKFTAVAAPDSSSESDYEEEAEAQANVGRSVAPGDLIFLTWEGDPQKYLCLVGEAEDGSGGLTVTSTDLLFKETLEFDPDDDVWEFSYGNTKAKPSKKALNKKIGKDPELLRREAMKSKSKALQDLRFVITGITDELPGEEFKAVVSGLIEAAGGRVTSGISGVTDYLVCGTIHYNPFTGSVGPIESGSKYKKAMTSAKCSIISKEQLEALIEAGADSDTE</sequence>
<keyword evidence="4" id="KW-1185">Reference proteome</keyword>
<feature type="region of interest" description="Disordered" evidence="1">
    <location>
        <begin position="1"/>
        <end position="111"/>
    </location>
</feature>
<dbReference type="SUPFAM" id="SSF52113">
    <property type="entry name" value="BRCT domain"/>
    <property type="match status" value="1"/>
</dbReference>
<name>A0ABQ6M7Y6_9STRA</name>
<feature type="compositionally biased region" description="Low complexity" evidence="1">
    <location>
        <begin position="310"/>
        <end position="322"/>
    </location>
</feature>
<protein>
    <recommendedName>
        <fullName evidence="2">BRCT domain-containing protein</fullName>
    </recommendedName>
</protein>
<feature type="region of interest" description="Disordered" evidence="1">
    <location>
        <begin position="235"/>
        <end position="264"/>
    </location>
</feature>
<dbReference type="PROSITE" id="PS50172">
    <property type="entry name" value="BRCT"/>
    <property type="match status" value="1"/>
</dbReference>
<dbReference type="EMBL" id="BRYB01001239">
    <property type="protein sequence ID" value="GMI21333.1"/>
    <property type="molecule type" value="Genomic_DNA"/>
</dbReference>
<dbReference type="InterPro" id="IPR036420">
    <property type="entry name" value="BRCT_dom_sf"/>
</dbReference>
<feature type="compositionally biased region" description="Low complexity" evidence="1">
    <location>
        <begin position="34"/>
        <end position="50"/>
    </location>
</feature>
<feature type="compositionally biased region" description="Basic residues" evidence="1">
    <location>
        <begin position="242"/>
        <end position="253"/>
    </location>
</feature>
<feature type="compositionally biased region" description="Acidic residues" evidence="1">
    <location>
        <begin position="323"/>
        <end position="332"/>
    </location>
</feature>
<organism evidence="3 4">
    <name type="scientific">Tetraparma gracilis</name>
    <dbReference type="NCBI Taxonomy" id="2962635"/>
    <lineage>
        <taxon>Eukaryota</taxon>
        <taxon>Sar</taxon>
        <taxon>Stramenopiles</taxon>
        <taxon>Ochrophyta</taxon>
        <taxon>Bolidophyceae</taxon>
        <taxon>Parmales</taxon>
        <taxon>Triparmaceae</taxon>
        <taxon>Tetraparma</taxon>
    </lineage>
</organism>
<feature type="compositionally biased region" description="Acidic residues" evidence="1">
    <location>
        <begin position="295"/>
        <end position="308"/>
    </location>
</feature>
<dbReference type="InterPro" id="IPR001357">
    <property type="entry name" value="BRCT_dom"/>
</dbReference>
<dbReference type="Proteomes" id="UP001165060">
    <property type="component" value="Unassembled WGS sequence"/>
</dbReference>
<dbReference type="Gene3D" id="3.40.50.10190">
    <property type="entry name" value="BRCT domain"/>
    <property type="match status" value="1"/>
</dbReference>
<gene>
    <name evidence="3" type="ORF">TeGR_g12493</name>
</gene>
<accession>A0ABQ6M7Y6</accession>